<name>A0ACC2LNR5_PERAE</name>
<organism evidence="1 2">
    <name type="scientific">Persea americana</name>
    <name type="common">Avocado</name>
    <dbReference type="NCBI Taxonomy" id="3435"/>
    <lineage>
        <taxon>Eukaryota</taxon>
        <taxon>Viridiplantae</taxon>
        <taxon>Streptophyta</taxon>
        <taxon>Embryophyta</taxon>
        <taxon>Tracheophyta</taxon>
        <taxon>Spermatophyta</taxon>
        <taxon>Magnoliopsida</taxon>
        <taxon>Magnoliidae</taxon>
        <taxon>Laurales</taxon>
        <taxon>Lauraceae</taxon>
        <taxon>Persea</taxon>
    </lineage>
</organism>
<evidence type="ECO:0000313" key="1">
    <source>
        <dbReference type="EMBL" id="KAJ8634671.1"/>
    </source>
</evidence>
<reference evidence="1 2" key="1">
    <citation type="journal article" date="2022" name="Hortic Res">
        <title>A haplotype resolved chromosomal level avocado genome allows analysis of novel avocado genes.</title>
        <authorList>
            <person name="Nath O."/>
            <person name="Fletcher S.J."/>
            <person name="Hayward A."/>
            <person name="Shaw L.M."/>
            <person name="Masouleh A.K."/>
            <person name="Furtado A."/>
            <person name="Henry R.J."/>
            <person name="Mitter N."/>
        </authorList>
    </citation>
    <scope>NUCLEOTIDE SEQUENCE [LARGE SCALE GENOMIC DNA]</scope>
    <source>
        <strain evidence="2">cv. Hass</strain>
    </source>
</reference>
<dbReference type="EMBL" id="CM056811">
    <property type="protein sequence ID" value="KAJ8634671.1"/>
    <property type="molecule type" value="Genomic_DNA"/>
</dbReference>
<dbReference type="Proteomes" id="UP001234297">
    <property type="component" value="Chromosome 3"/>
</dbReference>
<comment type="caution">
    <text evidence="1">The sequence shown here is derived from an EMBL/GenBank/DDBJ whole genome shotgun (WGS) entry which is preliminary data.</text>
</comment>
<gene>
    <name evidence="1" type="ORF">MRB53_008938</name>
</gene>
<protein>
    <submittedName>
        <fullName evidence="1">Uncharacterized protein</fullName>
    </submittedName>
</protein>
<keyword evidence="2" id="KW-1185">Reference proteome</keyword>
<accession>A0ACC2LNR5</accession>
<evidence type="ECO:0000313" key="2">
    <source>
        <dbReference type="Proteomes" id="UP001234297"/>
    </source>
</evidence>
<proteinExistence type="predicted"/>
<sequence>MDDGSENNVNEGSKQETEDEGVIVTVVSIEDPPKSKVVAVEPVSQSESSSDEESKPIENRLEREVGESVSGISITELVSNPVERIMALVEEVKLVEVAAPDEIPEVPCDTDVAQVENLEVSSRNRFN</sequence>